<organism evidence="1 2">
    <name type="scientific">Cricetulus griseus</name>
    <name type="common">Chinese hamster</name>
    <name type="synonym">Cricetulus barabensis griseus</name>
    <dbReference type="NCBI Taxonomy" id="10029"/>
    <lineage>
        <taxon>Eukaryota</taxon>
        <taxon>Metazoa</taxon>
        <taxon>Chordata</taxon>
        <taxon>Craniata</taxon>
        <taxon>Vertebrata</taxon>
        <taxon>Euteleostomi</taxon>
        <taxon>Mammalia</taxon>
        <taxon>Eutheria</taxon>
        <taxon>Euarchontoglires</taxon>
        <taxon>Glires</taxon>
        <taxon>Rodentia</taxon>
        <taxon>Myomorpha</taxon>
        <taxon>Muroidea</taxon>
        <taxon>Cricetidae</taxon>
        <taxon>Cricetinae</taxon>
        <taxon>Cricetulus</taxon>
    </lineage>
</organism>
<dbReference type="Proteomes" id="UP000001075">
    <property type="component" value="Unassembled WGS sequence"/>
</dbReference>
<name>G3GRB2_CRIGR</name>
<proteinExistence type="predicted"/>
<dbReference type="AlphaFoldDB" id="G3GRB2"/>
<dbReference type="InParanoid" id="G3GRB2"/>
<accession>G3GRB2</accession>
<dbReference type="EMBL" id="JH000002">
    <property type="protein sequence ID" value="EGV92512.1"/>
    <property type="molecule type" value="Genomic_DNA"/>
</dbReference>
<gene>
    <name evidence="1" type="ORF">I79_000055</name>
</gene>
<reference evidence="2" key="1">
    <citation type="journal article" date="2011" name="Nat. Biotechnol.">
        <title>The genomic sequence of the Chinese hamster ovary (CHO)-K1 cell line.</title>
        <authorList>
            <person name="Xu X."/>
            <person name="Nagarajan H."/>
            <person name="Lewis N.E."/>
            <person name="Pan S."/>
            <person name="Cai Z."/>
            <person name="Liu X."/>
            <person name="Chen W."/>
            <person name="Xie M."/>
            <person name="Wang W."/>
            <person name="Hammond S."/>
            <person name="Andersen M.R."/>
            <person name="Neff N."/>
            <person name="Passarelli B."/>
            <person name="Koh W."/>
            <person name="Fan H.C."/>
            <person name="Wang J."/>
            <person name="Gui Y."/>
            <person name="Lee K.H."/>
            <person name="Betenbaugh M.J."/>
            <person name="Quake S.R."/>
            <person name="Famili I."/>
            <person name="Palsson B.O."/>
            <person name="Wang J."/>
        </authorList>
    </citation>
    <scope>NUCLEOTIDE SEQUENCE [LARGE SCALE GENOMIC DNA]</scope>
    <source>
        <strain evidence="2">CHO K1 cell line</strain>
    </source>
</reference>
<evidence type="ECO:0000313" key="1">
    <source>
        <dbReference type="EMBL" id="EGV92512.1"/>
    </source>
</evidence>
<protein>
    <submittedName>
        <fullName evidence="1">Uncharacterized protein</fullName>
    </submittedName>
</protein>
<evidence type="ECO:0000313" key="2">
    <source>
        <dbReference type="Proteomes" id="UP000001075"/>
    </source>
</evidence>
<sequence>MKTAAINEDDVTDTLAPLTAFTALATHFEQVEVDFVHLELGLKDPRSQDVAENQVLVTWQVVRLLVHTEPVWEVLGSVSWCSLERW</sequence>